<proteinExistence type="inferred from homology"/>
<dbReference type="HAMAP" id="MF_01102">
    <property type="entry name" value="MnmC"/>
    <property type="match status" value="1"/>
</dbReference>
<keyword evidence="7 10" id="KW-0274">FAD</keyword>
<feature type="region of interest" description="FAD-dependent cmnm(5)s(2)U34 oxidoreductase" evidence="10">
    <location>
        <begin position="262"/>
        <end position="663"/>
    </location>
</feature>
<dbReference type="InterPro" id="IPR008471">
    <property type="entry name" value="MnmC-like_methylTransf"/>
</dbReference>
<evidence type="ECO:0000256" key="2">
    <source>
        <dbReference type="ARBA" id="ARBA00022603"/>
    </source>
</evidence>
<dbReference type="InterPro" id="IPR036188">
    <property type="entry name" value="FAD/NAD-bd_sf"/>
</dbReference>
<dbReference type="SUPFAM" id="SSF53335">
    <property type="entry name" value="S-adenosyl-L-methionine-dependent methyltransferases"/>
    <property type="match status" value="1"/>
</dbReference>
<feature type="region of interest" description="tRNA (mnm(5)s(2)U34)-methyltransferase" evidence="10">
    <location>
        <begin position="1"/>
        <end position="235"/>
    </location>
</feature>
<comment type="subcellular location">
    <subcellularLocation>
        <location evidence="10">Cytoplasm</location>
    </subcellularLocation>
</comment>
<dbReference type="Pfam" id="PF05430">
    <property type="entry name" value="Methyltransf_30"/>
    <property type="match status" value="1"/>
</dbReference>
<comment type="similarity">
    <text evidence="10">In the N-terminal section; belongs to the methyltransferase superfamily. tRNA (mnm(5)s(2)U34)-methyltransferase family.</text>
</comment>
<dbReference type="Gene3D" id="3.30.9.10">
    <property type="entry name" value="D-Amino Acid Oxidase, subunit A, domain 2"/>
    <property type="match status" value="1"/>
</dbReference>
<comment type="cofactor">
    <cofactor evidence="10">
        <name>FAD</name>
        <dbReference type="ChEBI" id="CHEBI:57692"/>
    </cofactor>
</comment>
<evidence type="ECO:0000256" key="1">
    <source>
        <dbReference type="ARBA" id="ARBA00022490"/>
    </source>
</evidence>
<comment type="similarity">
    <text evidence="10">In the C-terminal section; belongs to the DAO family.</text>
</comment>
<keyword evidence="9 10" id="KW-0511">Multifunctional enzyme</keyword>
<dbReference type="InterPro" id="IPR029063">
    <property type="entry name" value="SAM-dependent_MTases_sf"/>
</dbReference>
<reference evidence="14" key="1">
    <citation type="journal article" date="2019" name="Int. J. Syst. Evol. Microbiol.">
        <title>The Global Catalogue of Microorganisms (GCM) 10K type strain sequencing project: providing services to taxonomists for standard genome sequencing and annotation.</title>
        <authorList>
            <consortium name="The Broad Institute Genomics Platform"/>
            <consortium name="The Broad Institute Genome Sequencing Center for Infectious Disease"/>
            <person name="Wu L."/>
            <person name="Ma J."/>
        </authorList>
    </citation>
    <scope>NUCLEOTIDE SEQUENCE [LARGE SCALE GENOMIC DNA]</scope>
    <source>
        <strain evidence="14">KCTC 42195</strain>
    </source>
</reference>
<evidence type="ECO:0000313" key="14">
    <source>
        <dbReference type="Proteomes" id="UP001595636"/>
    </source>
</evidence>
<protein>
    <recommendedName>
        <fullName evidence="10">tRNA 5-methylaminomethyl-2-thiouridine biosynthesis bifunctional protein MnmC</fullName>
        <shortName evidence="10">tRNA mnm(5)s(2)U biosynthesis bifunctional protein</shortName>
    </recommendedName>
    <domain>
        <recommendedName>
            <fullName evidence="10">tRNA (mnm(5)s(2)U34)-methyltransferase</fullName>
            <ecNumber evidence="10">2.1.1.61</ecNumber>
        </recommendedName>
    </domain>
    <domain>
        <recommendedName>
            <fullName evidence="10">FAD-dependent cmnm(5)s(2)U34 oxidoreductase</fullName>
            <ecNumber evidence="10">1.5.-.-</ecNumber>
        </recommendedName>
    </domain>
</protein>
<dbReference type="SUPFAM" id="SSF54373">
    <property type="entry name" value="FAD-linked reductases, C-terminal domain"/>
    <property type="match status" value="1"/>
</dbReference>
<dbReference type="Gene3D" id="3.40.50.150">
    <property type="entry name" value="Vaccinia Virus protein VP39"/>
    <property type="match status" value="1"/>
</dbReference>
<dbReference type="InterPro" id="IPR006076">
    <property type="entry name" value="FAD-dep_OxRdtase"/>
</dbReference>
<comment type="catalytic activity">
    <reaction evidence="10">
        <text>5-aminomethyl-2-thiouridine(34) in tRNA + S-adenosyl-L-methionine = 5-methylaminomethyl-2-thiouridine(34) in tRNA + S-adenosyl-L-homocysteine + H(+)</text>
        <dbReference type="Rhea" id="RHEA:19569"/>
        <dbReference type="Rhea" id="RHEA-COMP:10195"/>
        <dbReference type="Rhea" id="RHEA-COMP:10197"/>
        <dbReference type="ChEBI" id="CHEBI:15378"/>
        <dbReference type="ChEBI" id="CHEBI:57856"/>
        <dbReference type="ChEBI" id="CHEBI:59789"/>
        <dbReference type="ChEBI" id="CHEBI:74454"/>
        <dbReference type="ChEBI" id="CHEBI:74455"/>
        <dbReference type="EC" id="2.1.1.61"/>
    </reaction>
</comment>
<keyword evidence="14" id="KW-1185">Reference proteome</keyword>
<sequence length="663" mass="70936">MSSSTQAARLDWSSGQPVASDYGDVYFSRDSGIDETRHVFIHHNQLPARFAALADNAVFSIGETGFGTGLNFLVAWQTFLQHAPASARLAFVSTEKHPLQPDDLQRALAMWPQLAPQAEQLLQQYAELPPGWHRFTLQDGRISLTLLVGDALETLPQLDAAIDAWFLDGFAPSRNPDMWQPALFQQLARLSAPGATLATFTCAGMVRRGLTAAGFSVEKVAGHGSKREMTRGQLVTPPAAGWLAPWYARPRQQAAERSAIVIGAGIAGASVAHSLALRGWQVTVLDRQPAPASEASGNPQGVLYTKLSPHFTPLTRLLLAGYSHSLRTLAAQLPPGEESWQPCGVLQLAHDADEAKRQQGLANAGLPTGILHAVSAQQASQLAGVPLTHSGLYFPQGGWLHPPALVRQLLAHPNIRLRTGCSVDSLQQLENGQWLAANQHGELARASVAVLANANDVRQFAAGSQLPLKPIRGQVSVLPATAASRALRSVICGEGYISPARHDSHCFGATFKFEQPAGATTPGEHQENLAMLADMVPALYQALGGDSLQASDCTGRAALRCTSPDYLPLAGPLVDAEAFRQQYAILSRDATLQPDTPAPYLPGLYVTTGHGSRGMVTAPLCGEVLASLLENEPLPLPKGLMDALHPSRFLLRGLIRKKNKQPS</sequence>
<comment type="function">
    <text evidence="10">Catalyzes the last two steps in the biosynthesis of 5-methylaminomethyl-2-thiouridine (mnm(5)s(2)U) at the wobble position (U34) in tRNA. Catalyzes the FAD-dependent demodification of cmnm(5)s(2)U34 to nm(5)s(2)U34, followed by the transfer of a methyl group from S-adenosyl-L-methionine to nm(5)s(2)U34, to form mnm(5)s(2)U34.</text>
</comment>
<evidence type="ECO:0000259" key="11">
    <source>
        <dbReference type="Pfam" id="PF01266"/>
    </source>
</evidence>
<evidence type="ECO:0000256" key="8">
    <source>
        <dbReference type="ARBA" id="ARBA00023002"/>
    </source>
</evidence>
<keyword evidence="4 10" id="KW-0808">Transferase</keyword>
<evidence type="ECO:0000256" key="5">
    <source>
        <dbReference type="ARBA" id="ARBA00022691"/>
    </source>
</evidence>
<keyword evidence="6 10" id="KW-0819">tRNA processing</keyword>
<dbReference type="InterPro" id="IPR047785">
    <property type="entry name" value="tRNA_MNMC2"/>
</dbReference>
<evidence type="ECO:0000256" key="4">
    <source>
        <dbReference type="ARBA" id="ARBA00022679"/>
    </source>
</evidence>
<dbReference type="PANTHER" id="PTHR13847">
    <property type="entry name" value="SARCOSINE DEHYDROGENASE-RELATED"/>
    <property type="match status" value="1"/>
</dbReference>
<dbReference type="InterPro" id="IPR023032">
    <property type="entry name" value="tRNA_MAMT_biosynth_bifunc_MnmC"/>
</dbReference>
<evidence type="ECO:0000313" key="13">
    <source>
        <dbReference type="EMBL" id="MFC3626009.1"/>
    </source>
</evidence>
<comment type="caution">
    <text evidence="13">The sequence shown here is derived from an EMBL/GenBank/DDBJ whole genome shotgun (WGS) entry which is preliminary data.</text>
</comment>
<dbReference type="SUPFAM" id="SSF51905">
    <property type="entry name" value="FAD/NAD(P)-binding domain"/>
    <property type="match status" value="1"/>
</dbReference>
<dbReference type="Gene3D" id="3.50.50.60">
    <property type="entry name" value="FAD/NAD(P)-binding domain"/>
    <property type="match status" value="1"/>
</dbReference>
<accession>A0ABV7TTH3</accession>
<evidence type="ECO:0000256" key="10">
    <source>
        <dbReference type="HAMAP-Rule" id="MF_01102"/>
    </source>
</evidence>
<dbReference type="EC" id="1.5.-.-" evidence="10"/>
<organism evidence="13 14">
    <name type="scientific">Vogesella amnigena</name>
    <dbReference type="NCBI Taxonomy" id="1507449"/>
    <lineage>
        <taxon>Bacteria</taxon>
        <taxon>Pseudomonadati</taxon>
        <taxon>Pseudomonadota</taxon>
        <taxon>Betaproteobacteria</taxon>
        <taxon>Neisseriales</taxon>
        <taxon>Chromobacteriaceae</taxon>
        <taxon>Vogesella</taxon>
    </lineage>
</organism>
<gene>
    <name evidence="10 13" type="primary">mnmC</name>
    <name evidence="13" type="ORF">ACFOKJ_07660</name>
</gene>
<dbReference type="NCBIfam" id="TIGR03197">
    <property type="entry name" value="MnmC_Cterm"/>
    <property type="match status" value="1"/>
</dbReference>
<dbReference type="EC" id="2.1.1.61" evidence="10"/>
<dbReference type="NCBIfam" id="NF002481">
    <property type="entry name" value="PRK01747.1-2"/>
    <property type="match status" value="1"/>
</dbReference>
<keyword evidence="8 10" id="KW-0560">Oxidoreductase</keyword>
<dbReference type="Pfam" id="PF01266">
    <property type="entry name" value="DAO"/>
    <property type="match status" value="1"/>
</dbReference>
<dbReference type="NCBIfam" id="NF033855">
    <property type="entry name" value="tRNA_MNMC2"/>
    <property type="match status" value="1"/>
</dbReference>
<evidence type="ECO:0000256" key="9">
    <source>
        <dbReference type="ARBA" id="ARBA00023268"/>
    </source>
</evidence>
<dbReference type="InterPro" id="IPR017610">
    <property type="entry name" value="tRNA_S-uridine_synth_MnmC_C"/>
</dbReference>
<feature type="domain" description="FAD dependent oxidoreductase" evidence="11">
    <location>
        <begin position="259"/>
        <end position="628"/>
    </location>
</feature>
<dbReference type="EMBL" id="JBHRYH010000017">
    <property type="protein sequence ID" value="MFC3626009.1"/>
    <property type="molecule type" value="Genomic_DNA"/>
</dbReference>
<keyword evidence="1 10" id="KW-0963">Cytoplasm</keyword>
<dbReference type="RefSeq" id="WP_390278107.1">
    <property type="nucleotide sequence ID" value="NZ_JBHRYH010000017.1"/>
</dbReference>
<evidence type="ECO:0000259" key="12">
    <source>
        <dbReference type="Pfam" id="PF05430"/>
    </source>
</evidence>
<name>A0ABV7TTH3_9NEIS</name>
<dbReference type="Proteomes" id="UP001595636">
    <property type="component" value="Unassembled WGS sequence"/>
</dbReference>
<keyword evidence="5 10" id="KW-0949">S-adenosyl-L-methionine</keyword>
<feature type="domain" description="MnmC-like methyltransferase" evidence="12">
    <location>
        <begin position="113"/>
        <end position="233"/>
    </location>
</feature>
<keyword evidence="3 10" id="KW-0285">Flavoprotein</keyword>
<evidence type="ECO:0000256" key="7">
    <source>
        <dbReference type="ARBA" id="ARBA00022827"/>
    </source>
</evidence>
<keyword evidence="2 10" id="KW-0489">Methyltransferase</keyword>
<evidence type="ECO:0000256" key="6">
    <source>
        <dbReference type="ARBA" id="ARBA00022694"/>
    </source>
</evidence>
<evidence type="ECO:0000256" key="3">
    <source>
        <dbReference type="ARBA" id="ARBA00022630"/>
    </source>
</evidence>
<dbReference type="PANTHER" id="PTHR13847:SF283">
    <property type="entry name" value="TRNA 5-METHYLAMINOMETHYL-2-THIOURIDINE BIOSYNTHESIS BIFUNCTIONAL PROTEIN MNMC"/>
    <property type="match status" value="1"/>
</dbReference>